<sequence length="329" mass="35716">MPPDGPDSWPRNISKRQWLVFYRINGMSMQGGGLVDGKGENWWNLPCKPHKGVNGTTMSGPCDSPVAIRFFMSSNLTVKGLKIKNGPQFHFRFDACHGVRVESLTIKAPAQSPNTDGIHIENTNNVQIYNSIISNGDDCISIGAGCYDVDINNITCGPSHGISIGSLGINKSRACVSNISVSDSVIQHSNNGIRIKTWQGGSGCVSKVEFSNIHMEAVQNPIIIDQYYCLTKNCSNQTSAVVINDISYSNIKGSFDVRSPPMSFACSDSIPCTNLKLTQVELLPAAKGRTVANPFCWNAYGTVLKQTIPPIYCLMEETNATIDNTLLCG</sequence>
<dbReference type="InterPro" id="IPR012334">
    <property type="entry name" value="Pectin_lyas_fold"/>
</dbReference>
<dbReference type="GO" id="GO:0071555">
    <property type="term" value="P:cell wall organization"/>
    <property type="evidence" value="ECO:0007669"/>
    <property type="project" value="UniProtKB-KW"/>
</dbReference>
<evidence type="ECO:0000256" key="7">
    <source>
        <dbReference type="ARBA" id="ARBA00023316"/>
    </source>
</evidence>
<dbReference type="KEGG" id="ghi:107893504"/>
<dbReference type="GO" id="GO:0004650">
    <property type="term" value="F:polygalacturonase activity"/>
    <property type="evidence" value="ECO:0007669"/>
    <property type="project" value="InterPro"/>
</dbReference>
<evidence type="ECO:0000256" key="2">
    <source>
        <dbReference type="ARBA" id="ARBA00008834"/>
    </source>
</evidence>
<evidence type="ECO:0000256" key="4">
    <source>
        <dbReference type="ARBA" id="ARBA00022525"/>
    </source>
</evidence>
<dbReference type="PaxDb" id="3635-A0A1U8IDX9"/>
<name>A0A1U8IDX9_GOSHI</name>
<evidence type="ECO:0000256" key="1">
    <source>
        <dbReference type="ARBA" id="ARBA00004191"/>
    </source>
</evidence>
<keyword evidence="3" id="KW-0134">Cell wall</keyword>
<dbReference type="PANTHER" id="PTHR31375">
    <property type="match status" value="1"/>
</dbReference>
<comment type="subcellular location">
    <subcellularLocation>
        <location evidence="1">Secreted</location>
        <location evidence="1">Cell wall</location>
    </subcellularLocation>
</comment>
<dbReference type="SMR" id="A0A1U8IDX9"/>
<dbReference type="STRING" id="3635.A0A1U8IDX9"/>
<protein>
    <submittedName>
        <fullName evidence="11">Polygalacturonase At1g48100-like</fullName>
    </submittedName>
</protein>
<keyword evidence="4" id="KW-0964">Secreted</keyword>
<reference evidence="11" key="2">
    <citation type="submission" date="2025-08" db="UniProtKB">
        <authorList>
            <consortium name="RefSeq"/>
        </authorList>
    </citation>
    <scope>IDENTIFICATION</scope>
</reference>
<evidence type="ECO:0000256" key="3">
    <source>
        <dbReference type="ARBA" id="ARBA00022512"/>
    </source>
</evidence>
<comment type="similarity">
    <text evidence="2 9">Belongs to the glycosyl hydrolase 28 family.</text>
</comment>
<dbReference type="RefSeq" id="XP_016674009.2">
    <property type="nucleotide sequence ID" value="XM_016818520.2"/>
</dbReference>
<dbReference type="GO" id="GO:0005975">
    <property type="term" value="P:carbohydrate metabolic process"/>
    <property type="evidence" value="ECO:0007669"/>
    <property type="project" value="InterPro"/>
</dbReference>
<dbReference type="Proteomes" id="UP000818029">
    <property type="component" value="Chromosome A13"/>
</dbReference>
<keyword evidence="6 9" id="KW-0326">Glycosidase</keyword>
<dbReference type="GeneID" id="107893504"/>
<evidence type="ECO:0000313" key="11">
    <source>
        <dbReference type="RefSeq" id="XP_016674009.2"/>
    </source>
</evidence>
<dbReference type="InterPro" id="IPR000743">
    <property type="entry name" value="Glyco_hydro_28"/>
</dbReference>
<evidence type="ECO:0000256" key="8">
    <source>
        <dbReference type="PROSITE-ProRule" id="PRU10052"/>
    </source>
</evidence>
<dbReference type="Pfam" id="PF00295">
    <property type="entry name" value="Glyco_hydro_28"/>
    <property type="match status" value="1"/>
</dbReference>
<feature type="active site" evidence="8">
    <location>
        <position position="160"/>
    </location>
</feature>
<dbReference type="PROSITE" id="PS00502">
    <property type="entry name" value="POLYGALACTURONASE"/>
    <property type="match status" value="1"/>
</dbReference>
<dbReference type="InterPro" id="IPR011050">
    <property type="entry name" value="Pectin_lyase_fold/virulence"/>
</dbReference>
<proteinExistence type="inferred from homology"/>
<dbReference type="Gene3D" id="2.160.20.10">
    <property type="entry name" value="Single-stranded right-handed beta-helix, Pectin lyase-like"/>
    <property type="match status" value="1"/>
</dbReference>
<evidence type="ECO:0000256" key="6">
    <source>
        <dbReference type="ARBA" id="ARBA00023295"/>
    </source>
</evidence>
<keyword evidence="7" id="KW-0961">Cell wall biogenesis/degradation</keyword>
<keyword evidence="5 9" id="KW-0378">Hydrolase</keyword>
<evidence type="ECO:0000313" key="10">
    <source>
        <dbReference type="Proteomes" id="UP000818029"/>
    </source>
</evidence>
<accession>A0A1U8IDX9</accession>
<dbReference type="AlphaFoldDB" id="A0A1U8IDX9"/>
<keyword evidence="10" id="KW-1185">Reference proteome</keyword>
<evidence type="ECO:0000256" key="9">
    <source>
        <dbReference type="RuleBase" id="RU361169"/>
    </source>
</evidence>
<reference evidence="10" key="1">
    <citation type="journal article" date="2020" name="Nat. Genet.">
        <title>Genomic diversifications of five Gossypium allopolyploid species and their impact on cotton improvement.</title>
        <authorList>
            <person name="Chen Z.J."/>
            <person name="Sreedasyam A."/>
            <person name="Ando A."/>
            <person name="Song Q."/>
            <person name="De Santiago L.M."/>
            <person name="Hulse-Kemp A.M."/>
            <person name="Ding M."/>
            <person name="Ye W."/>
            <person name="Kirkbride R.C."/>
            <person name="Jenkins J."/>
            <person name="Plott C."/>
            <person name="Lovell J."/>
            <person name="Lin Y.M."/>
            <person name="Vaughn R."/>
            <person name="Liu B."/>
            <person name="Simpson S."/>
            <person name="Scheffler B.E."/>
            <person name="Wen L."/>
            <person name="Saski C.A."/>
            <person name="Grover C.E."/>
            <person name="Hu G."/>
            <person name="Conover J.L."/>
            <person name="Carlson J.W."/>
            <person name="Shu S."/>
            <person name="Boston L.B."/>
            <person name="Williams M."/>
            <person name="Peterson D.G."/>
            <person name="McGee K."/>
            <person name="Jones D.C."/>
            <person name="Wendel J.F."/>
            <person name="Stelly D.M."/>
            <person name="Grimwood J."/>
            <person name="Schmutz J."/>
        </authorList>
    </citation>
    <scope>NUCLEOTIDE SEQUENCE [LARGE SCALE GENOMIC DNA]</scope>
    <source>
        <strain evidence="10">cv. TM-1</strain>
    </source>
</reference>
<dbReference type="SMART" id="SM00710">
    <property type="entry name" value="PbH1"/>
    <property type="match status" value="3"/>
</dbReference>
<dbReference type="SUPFAM" id="SSF51126">
    <property type="entry name" value="Pectin lyase-like"/>
    <property type="match status" value="1"/>
</dbReference>
<gene>
    <name evidence="11" type="primary">LOC107893504</name>
</gene>
<organism evidence="10 11">
    <name type="scientific">Gossypium hirsutum</name>
    <name type="common">Upland cotton</name>
    <name type="synonym">Gossypium mexicanum</name>
    <dbReference type="NCBI Taxonomy" id="3635"/>
    <lineage>
        <taxon>Eukaryota</taxon>
        <taxon>Viridiplantae</taxon>
        <taxon>Streptophyta</taxon>
        <taxon>Embryophyta</taxon>
        <taxon>Tracheophyta</taxon>
        <taxon>Spermatophyta</taxon>
        <taxon>Magnoliopsida</taxon>
        <taxon>eudicotyledons</taxon>
        <taxon>Gunneridae</taxon>
        <taxon>Pentapetalae</taxon>
        <taxon>rosids</taxon>
        <taxon>malvids</taxon>
        <taxon>Malvales</taxon>
        <taxon>Malvaceae</taxon>
        <taxon>Malvoideae</taxon>
        <taxon>Gossypium</taxon>
    </lineage>
</organism>
<evidence type="ECO:0000256" key="5">
    <source>
        <dbReference type="ARBA" id="ARBA00022801"/>
    </source>
</evidence>
<dbReference type="InterPro" id="IPR006626">
    <property type="entry name" value="PbH1"/>
</dbReference>